<organism evidence="2 3">
    <name type="scientific">Roseateles paludis</name>
    <dbReference type="NCBI Taxonomy" id="3145238"/>
    <lineage>
        <taxon>Bacteria</taxon>
        <taxon>Pseudomonadati</taxon>
        <taxon>Pseudomonadota</taxon>
        <taxon>Betaproteobacteria</taxon>
        <taxon>Burkholderiales</taxon>
        <taxon>Sphaerotilaceae</taxon>
        <taxon>Roseateles</taxon>
    </lineage>
</organism>
<dbReference type="EMBL" id="JBDPZD010000003">
    <property type="protein sequence ID" value="MEO3692077.1"/>
    <property type="molecule type" value="Genomic_DNA"/>
</dbReference>
<keyword evidence="1" id="KW-1133">Transmembrane helix</keyword>
<gene>
    <name evidence="2" type="ORF">ABDJ85_11400</name>
</gene>
<evidence type="ECO:0000256" key="1">
    <source>
        <dbReference type="SAM" id="Phobius"/>
    </source>
</evidence>
<dbReference type="Proteomes" id="UP001495147">
    <property type="component" value="Unassembled WGS sequence"/>
</dbReference>
<evidence type="ECO:0000313" key="2">
    <source>
        <dbReference type="EMBL" id="MEO3692077.1"/>
    </source>
</evidence>
<keyword evidence="1" id="KW-0812">Transmembrane</keyword>
<feature type="transmembrane region" description="Helical" evidence="1">
    <location>
        <begin position="52"/>
        <end position="70"/>
    </location>
</feature>
<proteinExistence type="predicted"/>
<keyword evidence="1" id="KW-0472">Membrane</keyword>
<sequence length="188" mass="19859">MLGKWRRARNDPHALPHGRWQAGIVGAILEGSDDKGRAAARHGVRHGVRSRVCFLGAMVGLAALCPALAADLTLKVDGVAQAQGQIVARLFVPGDALDGPARAVVSAPAVAGTVTLVFQGIAAGRYAYFVFHDLNGNGVLDHNLIRWPTEPLGFSAGFKLGLLSGKPDSYKLAFSLTEADAEQRVELQ</sequence>
<accession>A0ABV0G2W4</accession>
<dbReference type="InterPro" id="IPR018673">
    <property type="entry name" value="DUF2141"/>
</dbReference>
<keyword evidence="3" id="KW-1185">Reference proteome</keyword>
<dbReference type="RefSeq" id="WP_347704904.1">
    <property type="nucleotide sequence ID" value="NZ_JBDPZD010000003.1"/>
</dbReference>
<name>A0ABV0G2W4_9BURK</name>
<evidence type="ECO:0000313" key="3">
    <source>
        <dbReference type="Proteomes" id="UP001495147"/>
    </source>
</evidence>
<reference evidence="2 3" key="1">
    <citation type="submission" date="2024-05" db="EMBL/GenBank/DDBJ databases">
        <title>Roseateles sp. DJS-2-20 16S ribosomal RNA gene Genome sequencing and assembly.</title>
        <authorList>
            <person name="Woo H."/>
        </authorList>
    </citation>
    <scope>NUCLEOTIDE SEQUENCE [LARGE SCALE GENOMIC DNA]</scope>
    <source>
        <strain evidence="2 3">DJS-2-20</strain>
    </source>
</reference>
<protein>
    <submittedName>
        <fullName evidence="2">DUF2141 domain-containing protein</fullName>
    </submittedName>
</protein>
<comment type="caution">
    <text evidence="2">The sequence shown here is derived from an EMBL/GenBank/DDBJ whole genome shotgun (WGS) entry which is preliminary data.</text>
</comment>
<dbReference type="Pfam" id="PF09912">
    <property type="entry name" value="DUF2141"/>
    <property type="match status" value="1"/>
</dbReference>